<dbReference type="RefSeq" id="WP_069380440.1">
    <property type="nucleotide sequence ID" value="NZ_CP017141.1"/>
</dbReference>
<dbReference type="InterPro" id="IPR032710">
    <property type="entry name" value="NTF2-like_dom_sf"/>
</dbReference>
<dbReference type="EMBL" id="CP017141">
    <property type="protein sequence ID" value="AOM78776.1"/>
    <property type="molecule type" value="Genomic_DNA"/>
</dbReference>
<evidence type="ECO:0000259" key="1">
    <source>
        <dbReference type="Pfam" id="PF20409"/>
    </source>
</evidence>
<accession>A0A1D7QJC8</accession>
<keyword evidence="3" id="KW-1185">Reference proteome</keyword>
<dbReference type="Pfam" id="PF20409">
    <property type="entry name" value="SnoaL_5"/>
    <property type="match status" value="1"/>
</dbReference>
<name>A0A1D7QJC8_9SPHI</name>
<organism evidence="2 3">
    <name type="scientific">Pedobacter steynii</name>
    <dbReference type="NCBI Taxonomy" id="430522"/>
    <lineage>
        <taxon>Bacteria</taxon>
        <taxon>Pseudomonadati</taxon>
        <taxon>Bacteroidota</taxon>
        <taxon>Sphingobacteriia</taxon>
        <taxon>Sphingobacteriales</taxon>
        <taxon>Sphingobacteriaceae</taxon>
        <taxon>Pedobacter</taxon>
    </lineage>
</organism>
<proteinExistence type="predicted"/>
<reference evidence="2 3" key="1">
    <citation type="submission" date="2016-08" db="EMBL/GenBank/DDBJ databases">
        <authorList>
            <person name="Seilhamer J.J."/>
        </authorList>
    </citation>
    <scope>NUCLEOTIDE SEQUENCE [LARGE SCALE GENOMIC DNA]</scope>
    <source>
        <strain evidence="2 3">DX4</strain>
    </source>
</reference>
<dbReference type="SUPFAM" id="SSF54427">
    <property type="entry name" value="NTF2-like"/>
    <property type="match status" value="1"/>
</dbReference>
<dbReference type="OrthoDB" id="336094at2"/>
<sequence length="120" mass="13611">MNTQEVANRLVHLCRSGNFEEAINELYHDDIVSKEPPGSKQEVIQGKAAVLDKTQEWMDSVEEIHSSTISDPVAGDDFFSCVMDIDATYKNHGRMPMSEVCVYEVKDGRIVSDQFFYKMS</sequence>
<dbReference type="InterPro" id="IPR046860">
    <property type="entry name" value="SnoaL_5"/>
</dbReference>
<dbReference type="Gene3D" id="3.10.450.50">
    <property type="match status" value="1"/>
</dbReference>
<dbReference type="AlphaFoldDB" id="A0A1D7QJC8"/>
<feature type="domain" description="SnoaL-like" evidence="1">
    <location>
        <begin position="1"/>
        <end position="117"/>
    </location>
</feature>
<protein>
    <recommendedName>
        <fullName evidence="1">SnoaL-like domain-containing protein</fullName>
    </recommendedName>
</protein>
<dbReference type="KEGG" id="psty:BFS30_17300"/>
<gene>
    <name evidence="2" type="ORF">BFS30_17300</name>
</gene>
<evidence type="ECO:0000313" key="3">
    <source>
        <dbReference type="Proteomes" id="UP000094313"/>
    </source>
</evidence>
<evidence type="ECO:0000313" key="2">
    <source>
        <dbReference type="EMBL" id="AOM78776.1"/>
    </source>
</evidence>
<dbReference type="Proteomes" id="UP000094313">
    <property type="component" value="Chromosome"/>
</dbReference>